<comment type="catalytic activity">
    <reaction evidence="7">
        <text>[protein]-dithiol + NADP(+) = [protein]-disulfide + NADPH + H(+)</text>
        <dbReference type="Rhea" id="RHEA:18753"/>
        <dbReference type="Rhea" id="RHEA-COMP:10593"/>
        <dbReference type="Rhea" id="RHEA-COMP:10594"/>
        <dbReference type="ChEBI" id="CHEBI:15378"/>
        <dbReference type="ChEBI" id="CHEBI:29950"/>
        <dbReference type="ChEBI" id="CHEBI:50058"/>
        <dbReference type="ChEBI" id="CHEBI:57783"/>
        <dbReference type="ChEBI" id="CHEBI:58349"/>
        <dbReference type="EC" id="1.8.1.8"/>
    </reaction>
</comment>
<dbReference type="AlphaFoldDB" id="A0AAV5SSN5"/>
<dbReference type="EC" id="1.8.1.8" evidence="1"/>
<dbReference type="EMBL" id="BTSX01000002">
    <property type="protein sequence ID" value="GMS84374.1"/>
    <property type="molecule type" value="Genomic_DNA"/>
</dbReference>
<evidence type="ECO:0000259" key="8">
    <source>
        <dbReference type="PROSITE" id="PS51352"/>
    </source>
</evidence>
<evidence type="ECO:0000256" key="7">
    <source>
        <dbReference type="ARBA" id="ARBA00047804"/>
    </source>
</evidence>
<evidence type="ECO:0000256" key="1">
    <source>
        <dbReference type="ARBA" id="ARBA00012612"/>
    </source>
</evidence>
<protein>
    <recommendedName>
        <fullName evidence="1">protein-disulfide reductase</fullName>
        <ecNumber evidence="1">1.8.1.8</ecNumber>
    </recommendedName>
</protein>
<comment type="caution">
    <text evidence="9">The sequence shown here is derived from an EMBL/GenBank/DDBJ whole genome shotgun (WGS) entry which is preliminary data.</text>
</comment>
<evidence type="ECO:0000313" key="9">
    <source>
        <dbReference type="EMBL" id="GMS84374.1"/>
    </source>
</evidence>
<comment type="similarity">
    <text evidence="5">Belongs to the nucleoredoxin family.</text>
</comment>
<evidence type="ECO:0000313" key="10">
    <source>
        <dbReference type="Proteomes" id="UP001432027"/>
    </source>
</evidence>
<feature type="domain" description="Thioredoxin" evidence="8">
    <location>
        <begin position="6"/>
        <end position="138"/>
    </location>
</feature>
<comment type="catalytic activity">
    <reaction evidence="6">
        <text>[protein]-dithiol + NAD(+) = [protein]-disulfide + NADH + H(+)</text>
        <dbReference type="Rhea" id="RHEA:18749"/>
        <dbReference type="Rhea" id="RHEA-COMP:10593"/>
        <dbReference type="Rhea" id="RHEA-COMP:10594"/>
        <dbReference type="ChEBI" id="CHEBI:15378"/>
        <dbReference type="ChEBI" id="CHEBI:29950"/>
        <dbReference type="ChEBI" id="CHEBI:50058"/>
        <dbReference type="ChEBI" id="CHEBI:57540"/>
        <dbReference type="ChEBI" id="CHEBI:57945"/>
        <dbReference type="EC" id="1.8.1.8"/>
    </reaction>
</comment>
<dbReference type="InterPro" id="IPR012336">
    <property type="entry name" value="Thioredoxin-like_fold"/>
</dbReference>
<dbReference type="InterPro" id="IPR013766">
    <property type="entry name" value="Thioredoxin_domain"/>
</dbReference>
<keyword evidence="2" id="KW-0677">Repeat</keyword>
<dbReference type="CDD" id="cd02964">
    <property type="entry name" value="TryX_like_family"/>
    <property type="match status" value="1"/>
</dbReference>
<evidence type="ECO:0000256" key="5">
    <source>
        <dbReference type="ARBA" id="ARBA00025782"/>
    </source>
</evidence>
<dbReference type="Proteomes" id="UP001432027">
    <property type="component" value="Unassembled WGS sequence"/>
</dbReference>
<keyword evidence="10" id="KW-1185">Reference proteome</keyword>
<dbReference type="InterPro" id="IPR036249">
    <property type="entry name" value="Thioredoxin-like_sf"/>
</dbReference>
<evidence type="ECO:0000256" key="4">
    <source>
        <dbReference type="ARBA" id="ARBA00023027"/>
    </source>
</evidence>
<proteinExistence type="inferred from homology"/>
<organism evidence="9 10">
    <name type="scientific">Pristionchus entomophagus</name>
    <dbReference type="NCBI Taxonomy" id="358040"/>
    <lineage>
        <taxon>Eukaryota</taxon>
        <taxon>Metazoa</taxon>
        <taxon>Ecdysozoa</taxon>
        <taxon>Nematoda</taxon>
        <taxon>Chromadorea</taxon>
        <taxon>Rhabditida</taxon>
        <taxon>Rhabditina</taxon>
        <taxon>Diplogasteromorpha</taxon>
        <taxon>Diplogasteroidea</taxon>
        <taxon>Neodiplogasteridae</taxon>
        <taxon>Pristionchus</taxon>
    </lineage>
</organism>
<evidence type="ECO:0000256" key="2">
    <source>
        <dbReference type="ARBA" id="ARBA00022737"/>
    </source>
</evidence>
<dbReference type="PROSITE" id="PS51352">
    <property type="entry name" value="THIOREDOXIN_2"/>
    <property type="match status" value="1"/>
</dbReference>
<evidence type="ECO:0000256" key="6">
    <source>
        <dbReference type="ARBA" id="ARBA00047388"/>
    </source>
</evidence>
<dbReference type="PANTHER" id="PTHR13871:SF103">
    <property type="entry name" value="THIOREDOXIN DOMAIN-CONTAINING PROTEIN"/>
    <property type="match status" value="1"/>
</dbReference>
<dbReference type="GO" id="GO:0047134">
    <property type="term" value="F:protein-disulfide reductase [NAD(P)H] activity"/>
    <property type="evidence" value="ECO:0007669"/>
    <property type="project" value="UniProtKB-EC"/>
</dbReference>
<dbReference type="InterPro" id="IPR052259">
    <property type="entry name" value="Nucleoredoxin-like"/>
</dbReference>
<evidence type="ECO:0000256" key="3">
    <source>
        <dbReference type="ARBA" id="ARBA00023002"/>
    </source>
</evidence>
<accession>A0AAV5SSN5</accession>
<keyword evidence="3" id="KW-0560">Oxidoreductase</keyword>
<sequence length="154" mass="17425">SVLGTLSIKRNHPPLLARDALVGKWVLFYFSAFWCPPCRRFSKILKKFYEEARSIRSHVEVVFVSSDRSENEMKEYLSIQSDWLFLPFASSIIPDLSRRFGVAGIPAVVVVSPTGEVISTKGRHEIETRSSTVKLLNEWMGCESEECSPIVTSL</sequence>
<dbReference type="Gene3D" id="3.40.30.10">
    <property type="entry name" value="Glutaredoxin"/>
    <property type="match status" value="1"/>
</dbReference>
<keyword evidence="4" id="KW-0520">NAD</keyword>
<dbReference type="SUPFAM" id="SSF52833">
    <property type="entry name" value="Thioredoxin-like"/>
    <property type="match status" value="1"/>
</dbReference>
<dbReference type="Pfam" id="PF13905">
    <property type="entry name" value="Thioredoxin_8"/>
    <property type="match status" value="1"/>
</dbReference>
<feature type="non-terminal residue" evidence="9">
    <location>
        <position position="1"/>
    </location>
</feature>
<name>A0AAV5SSN5_9BILA</name>
<reference evidence="9" key="1">
    <citation type="submission" date="2023-10" db="EMBL/GenBank/DDBJ databases">
        <title>Genome assembly of Pristionchus species.</title>
        <authorList>
            <person name="Yoshida K."/>
            <person name="Sommer R.J."/>
        </authorList>
    </citation>
    <scope>NUCLEOTIDE SEQUENCE</scope>
    <source>
        <strain evidence="9">RS0144</strain>
    </source>
</reference>
<gene>
    <name evidence="9" type="ORF">PENTCL1PPCAC_6549</name>
</gene>
<dbReference type="PANTHER" id="PTHR13871">
    <property type="entry name" value="THIOREDOXIN"/>
    <property type="match status" value="1"/>
</dbReference>